<dbReference type="Pfam" id="PF02518">
    <property type="entry name" value="HATPase_c"/>
    <property type="match status" value="1"/>
</dbReference>
<evidence type="ECO:0000259" key="22">
    <source>
        <dbReference type="PROSITE" id="PS50109"/>
    </source>
</evidence>
<evidence type="ECO:0000256" key="18">
    <source>
        <dbReference type="ARBA" id="ARBA00023136"/>
    </source>
</evidence>
<dbReference type="SUPFAM" id="SSF55785">
    <property type="entry name" value="PYP-like sensor domain (PAS domain)"/>
    <property type="match status" value="2"/>
</dbReference>
<dbReference type="Pfam" id="PF08448">
    <property type="entry name" value="PAS_4"/>
    <property type="match status" value="1"/>
</dbReference>
<keyword evidence="11 21" id="KW-0812">Transmembrane</keyword>
<comment type="subcellular location">
    <subcellularLocation>
        <location evidence="4">Cell membrane</location>
        <topology evidence="4">Multi-pass membrane protein</topology>
    </subcellularLocation>
    <subcellularLocation>
        <location evidence="3">Cytoplasm</location>
    </subcellularLocation>
</comment>
<evidence type="ECO:0000259" key="23">
    <source>
        <dbReference type="PROSITE" id="PS50112"/>
    </source>
</evidence>
<gene>
    <name evidence="25" type="ORF">OZSIB_0467</name>
</gene>
<dbReference type="Pfam" id="PF16927">
    <property type="entry name" value="HisKA_7TM"/>
    <property type="match status" value="1"/>
</dbReference>
<dbReference type="PANTHER" id="PTHR24421:SF37">
    <property type="entry name" value="SENSOR HISTIDINE KINASE NARS"/>
    <property type="match status" value="1"/>
</dbReference>
<feature type="domain" description="Histidine kinase" evidence="22">
    <location>
        <begin position="601"/>
        <end position="689"/>
    </location>
</feature>
<dbReference type="GO" id="GO:0000155">
    <property type="term" value="F:phosphorelay sensor kinase activity"/>
    <property type="evidence" value="ECO:0007669"/>
    <property type="project" value="InterPro"/>
</dbReference>
<evidence type="ECO:0000256" key="4">
    <source>
        <dbReference type="ARBA" id="ARBA00004651"/>
    </source>
</evidence>
<dbReference type="PRINTS" id="PR00344">
    <property type="entry name" value="BCTRLSENSOR"/>
</dbReference>
<evidence type="ECO:0000256" key="6">
    <source>
        <dbReference type="ARBA" id="ARBA00017322"/>
    </source>
</evidence>
<dbReference type="InterPro" id="IPR050482">
    <property type="entry name" value="Sensor_HK_TwoCompSys"/>
</dbReference>
<keyword evidence="16" id="KW-0902">Two-component regulatory system</keyword>
<dbReference type="InterPro" id="IPR036890">
    <property type="entry name" value="HATPase_C_sf"/>
</dbReference>
<evidence type="ECO:0000256" key="17">
    <source>
        <dbReference type="ARBA" id="ARBA00023014"/>
    </source>
</evidence>
<feature type="transmembrane region" description="Helical" evidence="21">
    <location>
        <begin position="63"/>
        <end position="83"/>
    </location>
</feature>
<evidence type="ECO:0000256" key="15">
    <source>
        <dbReference type="ARBA" id="ARBA00023004"/>
    </source>
</evidence>
<evidence type="ECO:0000256" key="13">
    <source>
        <dbReference type="ARBA" id="ARBA00022777"/>
    </source>
</evidence>
<dbReference type="InterPro" id="IPR000014">
    <property type="entry name" value="PAS"/>
</dbReference>
<evidence type="ECO:0000313" key="25">
    <source>
        <dbReference type="EMBL" id="RCK78916.1"/>
    </source>
</evidence>
<dbReference type="SMART" id="SM00387">
    <property type="entry name" value="HATPase_c"/>
    <property type="match status" value="1"/>
</dbReference>
<dbReference type="NCBIfam" id="TIGR00229">
    <property type="entry name" value="sensory_box"/>
    <property type="match status" value="2"/>
</dbReference>
<dbReference type="InterPro" id="IPR005467">
    <property type="entry name" value="His_kinase_dom"/>
</dbReference>
<evidence type="ECO:0000256" key="11">
    <source>
        <dbReference type="ARBA" id="ARBA00022692"/>
    </source>
</evidence>
<feature type="transmembrane region" description="Helical" evidence="21">
    <location>
        <begin position="179"/>
        <end position="200"/>
    </location>
</feature>
<evidence type="ECO:0000256" key="20">
    <source>
        <dbReference type="ARBA" id="ARBA00030800"/>
    </source>
</evidence>
<dbReference type="GO" id="GO:0046872">
    <property type="term" value="F:metal ion binding"/>
    <property type="evidence" value="ECO:0007669"/>
    <property type="project" value="UniProtKB-KW"/>
</dbReference>
<keyword evidence="9" id="KW-0963">Cytoplasm</keyword>
<dbReference type="InterPro" id="IPR035965">
    <property type="entry name" value="PAS-like_dom_sf"/>
</dbReference>
<dbReference type="InterPro" id="IPR031621">
    <property type="entry name" value="HisKA_7TM"/>
</dbReference>
<evidence type="ECO:0000256" key="3">
    <source>
        <dbReference type="ARBA" id="ARBA00004496"/>
    </source>
</evidence>
<sequence>MIFTIILVSLALGTIVQVALAVWVWRTFSGPLVRPFAATVLCAAIWSGCYGLDLLAHTIPEKILFIQVRNTAISLMVPLWYLWVRRFCRPDQATSWWEKAFLWGYPVVQFPFLITMPAHDWYLYGFSLREVGDWHRLHYKLGPAMQVCILWGYAIQLRTFWFLIRFLQSGRTIFDQRRAWLFLLTNVGIGSVNALFLAGITPIPDINLAPSLLVFSGLIDAWALFRYQVVDLLPFARNTVFNSLRDGLLVVDREGRLQDLNPAAQRLLQLDPLRDIGQKAANVLAWAPDLAAFVQNAAVQEGALELDLPLPREAETRTLELTSHRVLGQESDHEGGIVVVRDISRRRQMERQLRESEARNRLLLETAPFPVAVTDLLTQTIVYANPTALAWLGLPADQVIGRPAIGFYRHPEERAGIIRQILDQGGLDEREVELLKGGQEPVVVLMSVRRIEFEGRPCAYVAFIDITARKAAEADRHRLALVRCELQASEQEKNRIGRDLHDGLGQVLAGLAMLCGAMEDKLDPAQKAGLPELSLIRKRLTQAIQGTRLLSHGLNPIALTGDALYWDLVALTRQVQADWGIACCLEPAQPVAIASPDIALQLLRIAQEAMHNAVRHASPTSIAVRLLVEPSSGCLEISDNGGGFAAESLAGRGRGLETMRFRAQQIGGTLVVQSKPGQGTTIRCTFPLG</sequence>
<dbReference type="PANTHER" id="PTHR24421">
    <property type="entry name" value="NITRATE/NITRITE SENSOR PROTEIN NARX-RELATED"/>
    <property type="match status" value="1"/>
</dbReference>
<dbReference type="PROSITE" id="PS50113">
    <property type="entry name" value="PAC"/>
    <property type="match status" value="1"/>
</dbReference>
<evidence type="ECO:0000256" key="12">
    <source>
        <dbReference type="ARBA" id="ARBA00022723"/>
    </source>
</evidence>
<dbReference type="GO" id="GO:0005737">
    <property type="term" value="C:cytoplasm"/>
    <property type="evidence" value="ECO:0007669"/>
    <property type="project" value="UniProtKB-SubCell"/>
</dbReference>
<dbReference type="PROSITE" id="PS50112">
    <property type="entry name" value="PAS"/>
    <property type="match status" value="1"/>
</dbReference>
<comment type="caution">
    <text evidence="25">The sequence shown here is derived from an EMBL/GenBank/DDBJ whole genome shotgun (WGS) entry which is preliminary data.</text>
</comment>
<dbReference type="Proteomes" id="UP000252355">
    <property type="component" value="Unassembled WGS sequence"/>
</dbReference>
<dbReference type="Gene3D" id="3.30.565.10">
    <property type="entry name" value="Histidine kinase-like ATPase, C-terminal domain"/>
    <property type="match status" value="1"/>
</dbReference>
<feature type="transmembrane region" description="Helical" evidence="21">
    <location>
        <begin position="144"/>
        <end position="167"/>
    </location>
</feature>
<dbReference type="InterPro" id="IPR011712">
    <property type="entry name" value="Sig_transdc_His_kin_sub3_dim/P"/>
</dbReference>
<dbReference type="Pfam" id="PF13426">
    <property type="entry name" value="PAS_9"/>
    <property type="match status" value="1"/>
</dbReference>
<keyword evidence="17" id="KW-0411">Iron-sulfur</keyword>
<comment type="cofactor">
    <cofactor evidence="2">
        <name>[4Fe-4S] cluster</name>
        <dbReference type="ChEBI" id="CHEBI:49883"/>
    </cofactor>
</comment>
<evidence type="ECO:0000256" key="21">
    <source>
        <dbReference type="SAM" id="Phobius"/>
    </source>
</evidence>
<dbReference type="Gene3D" id="3.30.450.20">
    <property type="entry name" value="PAS domain"/>
    <property type="match status" value="2"/>
</dbReference>
<evidence type="ECO:0000256" key="16">
    <source>
        <dbReference type="ARBA" id="ARBA00023012"/>
    </source>
</evidence>
<keyword evidence="10" id="KW-0808">Transferase</keyword>
<dbReference type="InterPro" id="IPR013656">
    <property type="entry name" value="PAS_4"/>
</dbReference>
<feature type="domain" description="PAS" evidence="23">
    <location>
        <begin position="356"/>
        <end position="421"/>
    </location>
</feature>
<dbReference type="GO" id="GO:0051539">
    <property type="term" value="F:4 iron, 4 sulfur cluster binding"/>
    <property type="evidence" value="ECO:0007669"/>
    <property type="project" value="UniProtKB-KW"/>
</dbReference>
<evidence type="ECO:0000256" key="10">
    <source>
        <dbReference type="ARBA" id="ARBA00022679"/>
    </source>
</evidence>
<feature type="domain" description="PAC" evidence="24">
    <location>
        <begin position="302"/>
        <end position="355"/>
    </location>
</feature>
<reference evidence="25 26" key="1">
    <citation type="submission" date="2018-05" db="EMBL/GenBank/DDBJ databases">
        <title>A metagenomic window into the 2 km-deep terrestrial subsurface aquifer revealed taxonomically and functionally diverse microbial community comprising novel uncultured bacterial lineages.</title>
        <authorList>
            <person name="Kadnikov V.V."/>
            <person name="Mardanov A.V."/>
            <person name="Beletsky A.V."/>
            <person name="Banks D."/>
            <person name="Pimenov N.V."/>
            <person name="Frank Y.A."/>
            <person name="Karnachuk O.V."/>
            <person name="Ravin N.V."/>
        </authorList>
    </citation>
    <scope>NUCLEOTIDE SEQUENCE [LARGE SCALE GENOMIC DNA]</scope>
    <source>
        <strain evidence="25">BY5</strain>
    </source>
</reference>
<evidence type="ECO:0000256" key="1">
    <source>
        <dbReference type="ARBA" id="ARBA00000085"/>
    </source>
</evidence>
<organism evidence="25 26">
    <name type="scientific">Candidatus Ozemobacter sibiricus</name>
    <dbReference type="NCBI Taxonomy" id="2268124"/>
    <lineage>
        <taxon>Bacteria</taxon>
        <taxon>Candidatus Ozemobacteria</taxon>
        <taxon>Candidatus Ozemobacterales</taxon>
        <taxon>Candidatus Ozemobacteraceae</taxon>
        <taxon>Candidatus Ozemobacter</taxon>
    </lineage>
</organism>
<evidence type="ECO:0000256" key="2">
    <source>
        <dbReference type="ARBA" id="ARBA00001966"/>
    </source>
</evidence>
<dbReference type="SMART" id="SM00091">
    <property type="entry name" value="PAS"/>
    <property type="match status" value="2"/>
</dbReference>
<dbReference type="AlphaFoldDB" id="A0A367ZLE0"/>
<keyword evidence="12" id="KW-0479">Metal-binding</keyword>
<dbReference type="CDD" id="cd16917">
    <property type="entry name" value="HATPase_UhpB-NarQ-NarX-like"/>
    <property type="match status" value="1"/>
</dbReference>
<keyword evidence="14 21" id="KW-1133">Transmembrane helix</keyword>
<comment type="catalytic activity">
    <reaction evidence="1">
        <text>ATP + protein L-histidine = ADP + protein N-phospho-L-histidine.</text>
        <dbReference type="EC" id="2.7.13.3"/>
    </reaction>
</comment>
<keyword evidence="18 21" id="KW-0472">Membrane</keyword>
<evidence type="ECO:0000256" key="5">
    <source>
        <dbReference type="ARBA" id="ARBA00012438"/>
    </source>
</evidence>
<evidence type="ECO:0000313" key="26">
    <source>
        <dbReference type="Proteomes" id="UP000252355"/>
    </source>
</evidence>
<dbReference type="InterPro" id="IPR004358">
    <property type="entry name" value="Sig_transdc_His_kin-like_C"/>
</dbReference>
<dbReference type="GO" id="GO:0005886">
    <property type="term" value="C:plasma membrane"/>
    <property type="evidence" value="ECO:0007669"/>
    <property type="project" value="UniProtKB-SubCell"/>
</dbReference>
<evidence type="ECO:0000256" key="9">
    <source>
        <dbReference type="ARBA" id="ARBA00022490"/>
    </source>
</evidence>
<proteinExistence type="predicted"/>
<dbReference type="EC" id="2.7.13.3" evidence="5"/>
<dbReference type="Pfam" id="PF07730">
    <property type="entry name" value="HisKA_3"/>
    <property type="match status" value="1"/>
</dbReference>
<dbReference type="EMBL" id="QOQW01000017">
    <property type="protein sequence ID" value="RCK78916.1"/>
    <property type="molecule type" value="Genomic_DNA"/>
</dbReference>
<protein>
    <recommendedName>
        <fullName evidence="6">Oxygen sensor histidine kinase NreB</fullName>
        <ecNumber evidence="5">2.7.13.3</ecNumber>
    </recommendedName>
    <alternativeName>
        <fullName evidence="20">Nitrogen regulation protein B</fullName>
    </alternativeName>
</protein>
<evidence type="ECO:0000256" key="19">
    <source>
        <dbReference type="ARBA" id="ARBA00024827"/>
    </source>
</evidence>
<evidence type="ECO:0000259" key="24">
    <source>
        <dbReference type="PROSITE" id="PS50113"/>
    </source>
</evidence>
<evidence type="ECO:0000256" key="14">
    <source>
        <dbReference type="ARBA" id="ARBA00022989"/>
    </source>
</evidence>
<dbReference type="InterPro" id="IPR003594">
    <property type="entry name" value="HATPase_dom"/>
</dbReference>
<keyword evidence="8" id="KW-0004">4Fe-4S</keyword>
<keyword evidence="15" id="KW-0408">Iron</keyword>
<keyword evidence="7" id="KW-1003">Cell membrane</keyword>
<keyword evidence="13 25" id="KW-0418">Kinase</keyword>
<dbReference type="GO" id="GO:0046983">
    <property type="term" value="F:protein dimerization activity"/>
    <property type="evidence" value="ECO:0007669"/>
    <property type="project" value="InterPro"/>
</dbReference>
<dbReference type="CDD" id="cd00130">
    <property type="entry name" value="PAS"/>
    <property type="match status" value="2"/>
</dbReference>
<evidence type="ECO:0000256" key="7">
    <source>
        <dbReference type="ARBA" id="ARBA00022475"/>
    </source>
</evidence>
<name>A0A367ZLE0_9BACT</name>
<dbReference type="SUPFAM" id="SSF55874">
    <property type="entry name" value="ATPase domain of HSP90 chaperone/DNA topoisomerase II/histidine kinase"/>
    <property type="match status" value="1"/>
</dbReference>
<dbReference type="InterPro" id="IPR000700">
    <property type="entry name" value="PAS-assoc_C"/>
</dbReference>
<dbReference type="PROSITE" id="PS50109">
    <property type="entry name" value="HIS_KIN"/>
    <property type="match status" value="1"/>
</dbReference>
<accession>A0A367ZLE0</accession>
<dbReference type="Gene3D" id="1.20.5.1930">
    <property type="match status" value="1"/>
</dbReference>
<evidence type="ECO:0000256" key="8">
    <source>
        <dbReference type="ARBA" id="ARBA00022485"/>
    </source>
</evidence>
<feature type="transmembrane region" description="Helical" evidence="21">
    <location>
        <begin position="37"/>
        <end position="56"/>
    </location>
</feature>
<comment type="function">
    <text evidence="19">Member of the two-component regulatory system NreB/NreC involved in the control of dissimilatory nitrate/nitrite reduction in response to oxygen. NreB functions as a direct oxygen sensor histidine kinase which is autophosphorylated, in the absence of oxygen, probably at the conserved histidine residue, and transfers its phosphate group probably to a conserved aspartate residue of NreC. NreB/NreC activates the expression of the nitrate (narGHJI) and nitrite (nir) reductase operons, as well as the putative nitrate transporter gene narT.</text>
</comment>